<proteinExistence type="predicted"/>
<sequence length="411" mass="45901">MFHAYDDFSDEEILADLQASNPTIPIVSGRRLGQTRHVVVALMTPNLPKWIFYHGTDIRLYPFYNRVESCFNCRKVGHRTDVCPMPRKQRCRRCGEEHPTPGQGETPACTPRCIVCNGAHNTGSSNCKYRFIKKAPPTPQSKQEAQEPRRTFHRNPSHSGSSSRRSPSSRDHSASLPPLGNSSNQQQRRESRSPSHTRRSGSRSAKRRGSRCRSHSRRPRSRSAQRRDSRPSSHSRSKSARRSPSVSRSSSRGPGEASKSVAWQRAPRHHYYFPIHSYIQSLEAKIDRALSIDKQTTPTSSETQDAHPNPLAPNPALSPVPQLQNANNARQLHPQLHSTQNADITTKVTTAVTAAISTLKSDLNAEIETRFNAIHQTIRETTTSFAVLKSSTEAALADFSVQVGHPPHTIQ</sequence>
<dbReference type="PROSITE" id="PS50158">
    <property type="entry name" value="ZF_CCHC"/>
    <property type="match status" value="1"/>
</dbReference>
<evidence type="ECO:0000256" key="1">
    <source>
        <dbReference type="PROSITE-ProRule" id="PRU00047"/>
    </source>
</evidence>
<accession>A0A9J6E9C7</accession>
<feature type="compositionally biased region" description="Low complexity" evidence="2">
    <location>
        <begin position="174"/>
        <end position="186"/>
    </location>
</feature>
<dbReference type="EMBL" id="JABSTU010000005">
    <property type="protein sequence ID" value="KAH8031139.1"/>
    <property type="molecule type" value="Genomic_DNA"/>
</dbReference>
<feature type="region of interest" description="Disordered" evidence="2">
    <location>
        <begin position="131"/>
        <end position="262"/>
    </location>
</feature>
<feature type="domain" description="CCHC-type" evidence="3">
    <location>
        <begin position="70"/>
        <end position="84"/>
    </location>
</feature>
<reference evidence="4" key="2">
    <citation type="submission" date="2021-09" db="EMBL/GenBank/DDBJ databases">
        <authorList>
            <person name="Jia N."/>
            <person name="Wang J."/>
            <person name="Shi W."/>
            <person name="Du L."/>
            <person name="Sun Y."/>
            <person name="Zhan W."/>
            <person name="Jiang J."/>
            <person name="Wang Q."/>
            <person name="Zhang B."/>
            <person name="Ji P."/>
            <person name="Sakyi L.B."/>
            <person name="Cui X."/>
            <person name="Yuan T."/>
            <person name="Jiang B."/>
            <person name="Yang W."/>
            <person name="Lam T.T.-Y."/>
            <person name="Chang Q."/>
            <person name="Ding S."/>
            <person name="Wang X."/>
            <person name="Zhu J."/>
            <person name="Ruan X."/>
            <person name="Zhao L."/>
            <person name="Wei J."/>
            <person name="Que T."/>
            <person name="Du C."/>
            <person name="Cheng J."/>
            <person name="Dai P."/>
            <person name="Han X."/>
            <person name="Huang E."/>
            <person name="Gao Y."/>
            <person name="Liu J."/>
            <person name="Shao H."/>
            <person name="Ye R."/>
            <person name="Li L."/>
            <person name="Wei W."/>
            <person name="Wang X."/>
            <person name="Wang C."/>
            <person name="Huo Q."/>
            <person name="Li W."/>
            <person name="Guo W."/>
            <person name="Chen H."/>
            <person name="Chen S."/>
            <person name="Zhou L."/>
            <person name="Zhou L."/>
            <person name="Ni X."/>
            <person name="Tian J."/>
            <person name="Zhou Y."/>
            <person name="Sheng Y."/>
            <person name="Liu T."/>
            <person name="Pan Y."/>
            <person name="Xia L."/>
            <person name="Li J."/>
            <person name="Zhao F."/>
            <person name="Cao W."/>
        </authorList>
    </citation>
    <scope>NUCLEOTIDE SEQUENCE</scope>
    <source>
        <strain evidence="4">Rmic-2018</strain>
        <tissue evidence="4">Larvae</tissue>
    </source>
</reference>
<protein>
    <recommendedName>
        <fullName evidence="3">CCHC-type domain-containing protein</fullName>
    </recommendedName>
</protein>
<evidence type="ECO:0000259" key="3">
    <source>
        <dbReference type="PROSITE" id="PS50158"/>
    </source>
</evidence>
<keyword evidence="5" id="KW-1185">Reference proteome</keyword>
<gene>
    <name evidence="4" type="ORF">HPB51_013256</name>
</gene>
<name>A0A9J6E9C7_RHIMP</name>
<dbReference type="InterPro" id="IPR001878">
    <property type="entry name" value="Znf_CCHC"/>
</dbReference>
<evidence type="ECO:0000313" key="5">
    <source>
        <dbReference type="Proteomes" id="UP000821866"/>
    </source>
</evidence>
<organism evidence="4 5">
    <name type="scientific">Rhipicephalus microplus</name>
    <name type="common">Cattle tick</name>
    <name type="synonym">Boophilus microplus</name>
    <dbReference type="NCBI Taxonomy" id="6941"/>
    <lineage>
        <taxon>Eukaryota</taxon>
        <taxon>Metazoa</taxon>
        <taxon>Ecdysozoa</taxon>
        <taxon>Arthropoda</taxon>
        <taxon>Chelicerata</taxon>
        <taxon>Arachnida</taxon>
        <taxon>Acari</taxon>
        <taxon>Parasitiformes</taxon>
        <taxon>Ixodida</taxon>
        <taxon>Ixodoidea</taxon>
        <taxon>Ixodidae</taxon>
        <taxon>Rhipicephalinae</taxon>
        <taxon>Rhipicephalus</taxon>
        <taxon>Boophilus</taxon>
    </lineage>
</organism>
<keyword evidence="1" id="KW-0862">Zinc</keyword>
<keyword evidence="1" id="KW-0863">Zinc-finger</keyword>
<dbReference type="GO" id="GO:0003676">
    <property type="term" value="F:nucleic acid binding"/>
    <property type="evidence" value="ECO:0007669"/>
    <property type="project" value="InterPro"/>
</dbReference>
<dbReference type="GO" id="GO:0008270">
    <property type="term" value="F:zinc ion binding"/>
    <property type="evidence" value="ECO:0007669"/>
    <property type="project" value="UniProtKB-KW"/>
</dbReference>
<dbReference type="SUPFAM" id="SSF57756">
    <property type="entry name" value="Retrovirus zinc finger-like domains"/>
    <property type="match status" value="1"/>
</dbReference>
<evidence type="ECO:0000313" key="4">
    <source>
        <dbReference type="EMBL" id="KAH8031139.1"/>
    </source>
</evidence>
<evidence type="ECO:0000256" key="2">
    <source>
        <dbReference type="SAM" id="MobiDB-lite"/>
    </source>
</evidence>
<dbReference type="InterPro" id="IPR036875">
    <property type="entry name" value="Znf_CCHC_sf"/>
</dbReference>
<feature type="region of interest" description="Disordered" evidence="2">
    <location>
        <begin position="295"/>
        <end position="322"/>
    </location>
</feature>
<feature type="compositionally biased region" description="Basic residues" evidence="2">
    <location>
        <begin position="195"/>
        <end position="224"/>
    </location>
</feature>
<keyword evidence="1" id="KW-0479">Metal-binding</keyword>
<dbReference type="AlphaFoldDB" id="A0A9J6E9C7"/>
<feature type="compositionally biased region" description="Low complexity" evidence="2">
    <location>
        <begin position="242"/>
        <end position="252"/>
    </location>
</feature>
<dbReference type="Gene3D" id="4.10.60.10">
    <property type="entry name" value="Zinc finger, CCHC-type"/>
    <property type="match status" value="1"/>
</dbReference>
<reference evidence="4" key="1">
    <citation type="journal article" date="2020" name="Cell">
        <title>Large-Scale Comparative Analyses of Tick Genomes Elucidate Their Genetic Diversity and Vector Capacities.</title>
        <authorList>
            <consortium name="Tick Genome and Microbiome Consortium (TIGMIC)"/>
            <person name="Jia N."/>
            <person name="Wang J."/>
            <person name="Shi W."/>
            <person name="Du L."/>
            <person name="Sun Y."/>
            <person name="Zhan W."/>
            <person name="Jiang J.F."/>
            <person name="Wang Q."/>
            <person name="Zhang B."/>
            <person name="Ji P."/>
            <person name="Bell-Sakyi L."/>
            <person name="Cui X.M."/>
            <person name="Yuan T.T."/>
            <person name="Jiang B.G."/>
            <person name="Yang W.F."/>
            <person name="Lam T.T."/>
            <person name="Chang Q.C."/>
            <person name="Ding S.J."/>
            <person name="Wang X.J."/>
            <person name="Zhu J.G."/>
            <person name="Ruan X.D."/>
            <person name="Zhao L."/>
            <person name="Wei J.T."/>
            <person name="Ye R.Z."/>
            <person name="Que T.C."/>
            <person name="Du C.H."/>
            <person name="Zhou Y.H."/>
            <person name="Cheng J.X."/>
            <person name="Dai P.F."/>
            <person name="Guo W.B."/>
            <person name="Han X.H."/>
            <person name="Huang E.J."/>
            <person name="Li L.F."/>
            <person name="Wei W."/>
            <person name="Gao Y.C."/>
            <person name="Liu J.Z."/>
            <person name="Shao H.Z."/>
            <person name="Wang X."/>
            <person name="Wang C.C."/>
            <person name="Yang T.C."/>
            <person name="Huo Q.B."/>
            <person name="Li W."/>
            <person name="Chen H.Y."/>
            <person name="Chen S.E."/>
            <person name="Zhou L.G."/>
            <person name="Ni X.B."/>
            <person name="Tian J.H."/>
            <person name="Sheng Y."/>
            <person name="Liu T."/>
            <person name="Pan Y.S."/>
            <person name="Xia L.Y."/>
            <person name="Li J."/>
            <person name="Zhao F."/>
            <person name="Cao W.C."/>
        </authorList>
    </citation>
    <scope>NUCLEOTIDE SEQUENCE</scope>
    <source>
        <strain evidence="4">Rmic-2018</strain>
    </source>
</reference>
<comment type="caution">
    <text evidence="4">The sequence shown here is derived from an EMBL/GenBank/DDBJ whole genome shotgun (WGS) entry which is preliminary data.</text>
</comment>
<feature type="compositionally biased region" description="Low complexity" evidence="2">
    <location>
        <begin position="157"/>
        <end position="166"/>
    </location>
</feature>
<dbReference type="Proteomes" id="UP000821866">
    <property type="component" value="Chromosome 3"/>
</dbReference>